<evidence type="ECO:0000313" key="2">
    <source>
        <dbReference type="Proteomes" id="UP001458880"/>
    </source>
</evidence>
<proteinExistence type="predicted"/>
<evidence type="ECO:0000313" key="1">
    <source>
        <dbReference type="EMBL" id="KAK9686304.1"/>
    </source>
</evidence>
<dbReference type="PANTHER" id="PTHR12001">
    <property type="entry name" value="GERANYLGERANYL PYROPHOSPHATE SYNTHASE"/>
    <property type="match status" value="1"/>
</dbReference>
<dbReference type="GO" id="GO:0006744">
    <property type="term" value="P:ubiquinone biosynthetic process"/>
    <property type="evidence" value="ECO:0007669"/>
    <property type="project" value="TreeGrafter"/>
</dbReference>
<name>A0AAW1IAK3_POPJA</name>
<gene>
    <name evidence="1" type="ORF">QE152_g37295</name>
</gene>
<sequence>MRSLLRLRYPSSVSQRLTYSLHEKSNQRLQEQIQDTSISEAERVVGYPTSFLNLRWLLSDEVANIAFHLRKLLGTNHPLLSIARDLILNNEKPSWGLIILLVSKAGGHNKTFADIDEDKTAGVLHSQRIVGEVTEMIRTSNSLHKGLITVDDNANDVLSMKLSPTCMYKKP</sequence>
<dbReference type="AlphaFoldDB" id="A0AAW1IAK3"/>
<dbReference type="EMBL" id="JASPKY010000715">
    <property type="protein sequence ID" value="KAK9686304.1"/>
    <property type="molecule type" value="Genomic_DNA"/>
</dbReference>
<comment type="caution">
    <text evidence="1">The sequence shown here is derived from an EMBL/GenBank/DDBJ whole genome shotgun (WGS) entry which is preliminary data.</text>
</comment>
<dbReference type="PANTHER" id="PTHR12001:SF55">
    <property type="entry name" value="ALL TRANS-POLYPRENYL-DIPHOSPHATE SYNTHASE PDSS2"/>
    <property type="match status" value="1"/>
</dbReference>
<dbReference type="GO" id="GO:0008299">
    <property type="term" value="P:isoprenoid biosynthetic process"/>
    <property type="evidence" value="ECO:0007669"/>
    <property type="project" value="TreeGrafter"/>
</dbReference>
<accession>A0AAW1IAK3</accession>
<dbReference type="GO" id="GO:0004659">
    <property type="term" value="F:prenyltransferase activity"/>
    <property type="evidence" value="ECO:0007669"/>
    <property type="project" value="TreeGrafter"/>
</dbReference>
<organism evidence="1 2">
    <name type="scientific">Popillia japonica</name>
    <name type="common">Japanese beetle</name>
    <dbReference type="NCBI Taxonomy" id="7064"/>
    <lineage>
        <taxon>Eukaryota</taxon>
        <taxon>Metazoa</taxon>
        <taxon>Ecdysozoa</taxon>
        <taxon>Arthropoda</taxon>
        <taxon>Hexapoda</taxon>
        <taxon>Insecta</taxon>
        <taxon>Pterygota</taxon>
        <taxon>Neoptera</taxon>
        <taxon>Endopterygota</taxon>
        <taxon>Coleoptera</taxon>
        <taxon>Polyphaga</taxon>
        <taxon>Scarabaeiformia</taxon>
        <taxon>Scarabaeidae</taxon>
        <taxon>Rutelinae</taxon>
        <taxon>Popillia</taxon>
    </lineage>
</organism>
<dbReference type="GO" id="GO:0005739">
    <property type="term" value="C:mitochondrion"/>
    <property type="evidence" value="ECO:0007669"/>
    <property type="project" value="TreeGrafter"/>
</dbReference>
<dbReference type="Gene3D" id="1.10.600.10">
    <property type="entry name" value="Farnesyl Diphosphate Synthase"/>
    <property type="match status" value="1"/>
</dbReference>
<reference evidence="1 2" key="1">
    <citation type="journal article" date="2024" name="BMC Genomics">
        <title>De novo assembly and annotation of Popillia japonica's genome with initial clues to its potential as an invasive pest.</title>
        <authorList>
            <person name="Cucini C."/>
            <person name="Boschi S."/>
            <person name="Funari R."/>
            <person name="Cardaioli E."/>
            <person name="Iannotti N."/>
            <person name="Marturano G."/>
            <person name="Paoli F."/>
            <person name="Bruttini M."/>
            <person name="Carapelli A."/>
            <person name="Frati F."/>
            <person name="Nardi F."/>
        </authorList>
    </citation>
    <scope>NUCLEOTIDE SEQUENCE [LARGE SCALE GENOMIC DNA]</scope>
    <source>
        <strain evidence="1">DMR45628</strain>
    </source>
</reference>
<dbReference type="SUPFAM" id="SSF48576">
    <property type="entry name" value="Terpenoid synthases"/>
    <property type="match status" value="1"/>
</dbReference>
<protein>
    <submittedName>
        <fullName evidence="1">Uncharacterized protein</fullName>
    </submittedName>
</protein>
<dbReference type="InterPro" id="IPR008949">
    <property type="entry name" value="Isoprenoid_synthase_dom_sf"/>
</dbReference>
<keyword evidence="2" id="KW-1185">Reference proteome</keyword>
<dbReference type="Proteomes" id="UP001458880">
    <property type="component" value="Unassembled WGS sequence"/>
</dbReference>
<dbReference type="GO" id="GO:1990234">
    <property type="term" value="C:transferase complex"/>
    <property type="evidence" value="ECO:0007669"/>
    <property type="project" value="TreeGrafter"/>
</dbReference>